<dbReference type="PANTHER" id="PTHR43333:SF1">
    <property type="entry name" value="D-ISOMER SPECIFIC 2-HYDROXYACID DEHYDROGENASE NAD-BINDING DOMAIN-CONTAINING PROTEIN"/>
    <property type="match status" value="1"/>
</dbReference>
<protein>
    <submittedName>
        <fullName evidence="7">Putative oxidoreductase</fullName>
    </submittedName>
</protein>
<dbReference type="SUPFAM" id="SSF52283">
    <property type="entry name" value="Formate/glycerate dehydrogenase catalytic domain-like"/>
    <property type="match status" value="1"/>
</dbReference>
<feature type="domain" description="D-isomer specific 2-hydroxyacid dehydrogenase catalytic" evidence="5">
    <location>
        <begin position="63"/>
        <end position="340"/>
    </location>
</feature>
<name>A0A6C7E299_ILUCY</name>
<dbReference type="InterPro" id="IPR006140">
    <property type="entry name" value="D-isomer_DH_NAD-bd"/>
</dbReference>
<dbReference type="SUPFAM" id="SSF51735">
    <property type="entry name" value="NAD(P)-binding Rossmann-fold domains"/>
    <property type="match status" value="1"/>
</dbReference>
<keyword evidence="8" id="KW-1185">Reference proteome</keyword>
<evidence type="ECO:0000259" key="6">
    <source>
        <dbReference type="Pfam" id="PF02826"/>
    </source>
</evidence>
<keyword evidence="3" id="KW-0520">NAD</keyword>
<evidence type="ECO:0000259" key="5">
    <source>
        <dbReference type="Pfam" id="PF00389"/>
    </source>
</evidence>
<feature type="domain" description="D-isomer specific 2-hydroxyacid dehydrogenase NAD-binding" evidence="6">
    <location>
        <begin position="134"/>
        <end position="309"/>
    </location>
</feature>
<dbReference type="Gene3D" id="3.40.50.720">
    <property type="entry name" value="NAD(P)-binding Rossmann-like Domain"/>
    <property type="match status" value="2"/>
</dbReference>
<comment type="similarity">
    <text evidence="1 4">Belongs to the D-isomer specific 2-hydroxyacid dehydrogenase family.</text>
</comment>
<evidence type="ECO:0000313" key="7">
    <source>
        <dbReference type="EMBL" id="BAN00592.1"/>
    </source>
</evidence>
<accession>A0A6C7E299</accession>
<dbReference type="GO" id="GO:0051287">
    <property type="term" value="F:NAD binding"/>
    <property type="evidence" value="ECO:0007669"/>
    <property type="project" value="InterPro"/>
</dbReference>
<keyword evidence="2 4" id="KW-0560">Oxidoreductase</keyword>
<dbReference type="RefSeq" id="WP_015439840.1">
    <property type="nucleotide sequence ID" value="NC_020520.1"/>
</dbReference>
<dbReference type="GO" id="GO:0016616">
    <property type="term" value="F:oxidoreductase activity, acting on the CH-OH group of donors, NAD or NADP as acceptor"/>
    <property type="evidence" value="ECO:0007669"/>
    <property type="project" value="InterPro"/>
</dbReference>
<sequence>MSSMVVAVMIGFEPSPSLLDVIDAAHPGAEVVWTPYTESEELRSARGHQNGRNTTGLETPEITDEMRAAWQRADVAIGLDLPDGLDELMPRLQWIQSITAGYDKYDLEALHRQGVRLTNASGLGAAGIGEFVIARVLQIWKHLRTFDQQQQRHEWEGVFGTEATGRTIGIAGLGSIGREVARRARAFDMTVLATRASAQPGDVDDAVDELFPAADLDEMLRRCDVVVSTLPSNPTTIDLFDADRFAAMPEGTIFCNVGRGAHVVEADLIAALESGHLRAAALDVTQVEPLPADDPLWDAPNLYLSPHTSVSLDRYMINLESLLATNLARFADGSPMVNEVDLSDH</sequence>
<dbReference type="EMBL" id="AP012057">
    <property type="protein sequence ID" value="BAN00592.1"/>
    <property type="molecule type" value="Genomic_DNA"/>
</dbReference>
<dbReference type="OrthoDB" id="4324715at2"/>
<evidence type="ECO:0000256" key="4">
    <source>
        <dbReference type="RuleBase" id="RU003719"/>
    </source>
</evidence>
<proteinExistence type="inferred from homology"/>
<dbReference type="Proteomes" id="UP000011863">
    <property type="component" value="Chromosome"/>
</dbReference>
<evidence type="ECO:0000256" key="2">
    <source>
        <dbReference type="ARBA" id="ARBA00023002"/>
    </source>
</evidence>
<dbReference type="Pfam" id="PF00389">
    <property type="entry name" value="2-Hacid_dh"/>
    <property type="match status" value="1"/>
</dbReference>
<dbReference type="InterPro" id="IPR006139">
    <property type="entry name" value="D-isomer_2_OHA_DH_cat_dom"/>
</dbReference>
<evidence type="ECO:0000256" key="3">
    <source>
        <dbReference type="ARBA" id="ARBA00023027"/>
    </source>
</evidence>
<dbReference type="Pfam" id="PF02826">
    <property type="entry name" value="2-Hacid_dh_C"/>
    <property type="match status" value="1"/>
</dbReference>
<dbReference type="KEGG" id="aym:YM304_02780"/>
<dbReference type="PANTHER" id="PTHR43333">
    <property type="entry name" value="2-HACID_DH_C DOMAIN-CONTAINING PROTEIN"/>
    <property type="match status" value="1"/>
</dbReference>
<gene>
    <name evidence="7" type="ORF">YM304_02780</name>
</gene>
<dbReference type="AlphaFoldDB" id="A0A6C7E299"/>
<evidence type="ECO:0000256" key="1">
    <source>
        <dbReference type="ARBA" id="ARBA00005854"/>
    </source>
</evidence>
<reference evidence="7 8" key="1">
    <citation type="journal article" date="2013" name="Int. J. Syst. Evol. Microbiol.">
        <title>Ilumatobacter nonamiense sp. nov. and Ilumatobacter coccineum sp. nov., isolated from seashore sand.</title>
        <authorList>
            <person name="Matsumoto A."/>
            <person name="Kasai H."/>
            <person name="Matsuo Y."/>
            <person name="Shizuri Y."/>
            <person name="Ichikawa N."/>
            <person name="Fujita N."/>
            <person name="Omura S."/>
            <person name="Takahashi Y."/>
        </authorList>
    </citation>
    <scope>NUCLEOTIDE SEQUENCE [LARGE SCALE GENOMIC DNA]</scope>
    <source>
        <strain evidence="8">NBRC 103263 / KCTC 29153 / YM16-304</strain>
    </source>
</reference>
<organism evidence="7 8">
    <name type="scientific">Ilumatobacter coccineus (strain NBRC 103263 / KCTC 29153 / YM16-304)</name>
    <dbReference type="NCBI Taxonomy" id="1313172"/>
    <lineage>
        <taxon>Bacteria</taxon>
        <taxon>Bacillati</taxon>
        <taxon>Actinomycetota</taxon>
        <taxon>Acidimicrobiia</taxon>
        <taxon>Acidimicrobiales</taxon>
        <taxon>Ilumatobacteraceae</taxon>
        <taxon>Ilumatobacter</taxon>
    </lineage>
</organism>
<evidence type="ECO:0000313" key="8">
    <source>
        <dbReference type="Proteomes" id="UP000011863"/>
    </source>
</evidence>
<dbReference type="CDD" id="cd05300">
    <property type="entry name" value="2-Hacid_dh_1"/>
    <property type="match status" value="1"/>
</dbReference>
<dbReference type="InterPro" id="IPR036291">
    <property type="entry name" value="NAD(P)-bd_dom_sf"/>
</dbReference>